<dbReference type="Proteomes" id="UP000613030">
    <property type="component" value="Unassembled WGS sequence"/>
</dbReference>
<gene>
    <name evidence="1" type="ORF">JI741_05880</name>
</gene>
<comment type="caution">
    <text evidence="1">The sequence shown here is derived from an EMBL/GenBank/DDBJ whole genome shotgun (WGS) entry which is preliminary data.</text>
</comment>
<evidence type="ECO:0000313" key="2">
    <source>
        <dbReference type="Proteomes" id="UP000613030"/>
    </source>
</evidence>
<accession>A0ABS1KPW8</accession>
<reference evidence="1 2" key="1">
    <citation type="submission" date="2021-01" db="EMBL/GenBank/DDBJ databases">
        <title>Chryseolinea sp. Jin1 Genome sequencing and assembly.</title>
        <authorList>
            <person name="Kim I."/>
        </authorList>
    </citation>
    <scope>NUCLEOTIDE SEQUENCE [LARGE SCALE GENOMIC DNA]</scope>
    <source>
        <strain evidence="1 2">Jin1</strain>
    </source>
</reference>
<keyword evidence="2" id="KW-1185">Reference proteome</keyword>
<evidence type="ECO:0000313" key="1">
    <source>
        <dbReference type="EMBL" id="MBL0740737.1"/>
    </source>
</evidence>
<sequence length="84" mass="9842">MQPEILKATVFYNDGQMHLKQLKAPYDARMSVEMYIACFEELIYKKTNAFVVIVIDMNRTLHDNNGNYLLTDDGEICFQEIYIV</sequence>
<dbReference type="RefSeq" id="WP_202008059.1">
    <property type="nucleotide sequence ID" value="NZ_JAERRB010000001.1"/>
</dbReference>
<protein>
    <submittedName>
        <fullName evidence="1">Uncharacterized protein</fullName>
    </submittedName>
</protein>
<name>A0ABS1KPW8_9BACT</name>
<proteinExistence type="predicted"/>
<organism evidence="1 2">
    <name type="scientific">Chryseolinea lacunae</name>
    <dbReference type="NCBI Taxonomy" id="2801331"/>
    <lineage>
        <taxon>Bacteria</taxon>
        <taxon>Pseudomonadati</taxon>
        <taxon>Bacteroidota</taxon>
        <taxon>Cytophagia</taxon>
        <taxon>Cytophagales</taxon>
        <taxon>Fulvivirgaceae</taxon>
        <taxon>Chryseolinea</taxon>
    </lineage>
</organism>
<dbReference type="EMBL" id="JAERRB010000001">
    <property type="protein sequence ID" value="MBL0740737.1"/>
    <property type="molecule type" value="Genomic_DNA"/>
</dbReference>